<organism evidence="1 2">
    <name type="scientific">Ficus carica</name>
    <name type="common">Common fig</name>
    <dbReference type="NCBI Taxonomy" id="3494"/>
    <lineage>
        <taxon>Eukaryota</taxon>
        <taxon>Viridiplantae</taxon>
        <taxon>Streptophyta</taxon>
        <taxon>Embryophyta</taxon>
        <taxon>Tracheophyta</taxon>
        <taxon>Spermatophyta</taxon>
        <taxon>Magnoliopsida</taxon>
        <taxon>eudicotyledons</taxon>
        <taxon>Gunneridae</taxon>
        <taxon>Pentapetalae</taxon>
        <taxon>rosids</taxon>
        <taxon>fabids</taxon>
        <taxon>Rosales</taxon>
        <taxon>Moraceae</taxon>
        <taxon>Ficeae</taxon>
        <taxon>Ficus</taxon>
    </lineage>
</organism>
<gene>
    <name evidence="1" type="ORF">TIFTF001_002784</name>
</gene>
<dbReference type="PANTHER" id="PTHR34666">
    <property type="entry name" value="EXPRESSED PROTEIN"/>
    <property type="match status" value="1"/>
</dbReference>
<dbReference type="Proteomes" id="UP001187192">
    <property type="component" value="Unassembled WGS sequence"/>
</dbReference>
<keyword evidence="2" id="KW-1185">Reference proteome</keyword>
<comment type="caution">
    <text evidence="1">The sequence shown here is derived from an EMBL/GenBank/DDBJ whole genome shotgun (WGS) entry which is preliminary data.</text>
</comment>
<sequence length="194" mass="22272">MAITEDFSFPKLITSTNPINNNNNNNSPLSLWRISSLVYPDQEEQKQGDQEQDQDQDQDYGVIVRKHKSFSEIEVGDSETRMDLLWEDFNKKELQRVSSLGHRTKTRPVLIRSEDNYVANDVVNINNSCYSDDDVVVVRDRRASSNLVQGLKLKVSKTKDCLVRQPKRTSTVVFLRALGKLFSLHNLTRGKKNT</sequence>
<dbReference type="EMBL" id="BTGU01000003">
    <property type="protein sequence ID" value="GMN30406.1"/>
    <property type="molecule type" value="Genomic_DNA"/>
</dbReference>
<name>A0AA87ZPK1_FICCA</name>
<dbReference type="AlphaFoldDB" id="A0AA87ZPK1"/>
<evidence type="ECO:0000313" key="2">
    <source>
        <dbReference type="Proteomes" id="UP001187192"/>
    </source>
</evidence>
<proteinExistence type="predicted"/>
<evidence type="ECO:0000313" key="1">
    <source>
        <dbReference type="EMBL" id="GMN30406.1"/>
    </source>
</evidence>
<reference evidence="1" key="1">
    <citation type="submission" date="2023-07" db="EMBL/GenBank/DDBJ databases">
        <title>draft genome sequence of fig (Ficus carica).</title>
        <authorList>
            <person name="Takahashi T."/>
            <person name="Nishimura K."/>
        </authorList>
    </citation>
    <scope>NUCLEOTIDE SEQUENCE</scope>
</reference>
<accession>A0AA87ZPK1</accession>
<dbReference type="PANTHER" id="PTHR34666:SF1">
    <property type="entry name" value="OS02G0554800 PROTEIN"/>
    <property type="match status" value="1"/>
</dbReference>
<protein>
    <submittedName>
        <fullName evidence="1">Uncharacterized protein</fullName>
    </submittedName>
</protein>